<keyword evidence="1" id="KW-0472">Membrane</keyword>
<feature type="transmembrane region" description="Helical" evidence="1">
    <location>
        <begin position="68"/>
        <end position="88"/>
    </location>
</feature>
<protein>
    <submittedName>
        <fullName evidence="2">Uncharacterized protein</fullName>
    </submittedName>
</protein>
<keyword evidence="1" id="KW-1133">Transmembrane helix</keyword>
<proteinExistence type="predicted"/>
<evidence type="ECO:0000313" key="3">
    <source>
        <dbReference type="Proteomes" id="UP000289440"/>
    </source>
</evidence>
<gene>
    <name evidence="2" type="ORF">NCTC10166_00381</name>
</gene>
<organism evidence="2 3">
    <name type="scientific">Mesomycoplasma neurolyticum</name>
    <dbReference type="NCBI Taxonomy" id="2120"/>
    <lineage>
        <taxon>Bacteria</taxon>
        <taxon>Bacillati</taxon>
        <taxon>Mycoplasmatota</taxon>
        <taxon>Mycoplasmoidales</taxon>
        <taxon>Metamycoplasmataceae</taxon>
        <taxon>Mesomycoplasma</taxon>
    </lineage>
</organism>
<keyword evidence="3" id="KW-1185">Reference proteome</keyword>
<feature type="transmembrane region" description="Helical" evidence="1">
    <location>
        <begin position="25"/>
        <end position="48"/>
    </location>
</feature>
<reference evidence="2 3" key="1">
    <citation type="submission" date="2019-01" db="EMBL/GenBank/DDBJ databases">
        <authorList>
            <consortium name="Pathogen Informatics"/>
        </authorList>
    </citation>
    <scope>NUCLEOTIDE SEQUENCE [LARGE SCALE GENOMIC DNA]</scope>
    <source>
        <strain evidence="2 3">NCTC10166</strain>
    </source>
</reference>
<dbReference type="Proteomes" id="UP000289440">
    <property type="component" value="Chromosome"/>
</dbReference>
<evidence type="ECO:0000313" key="2">
    <source>
        <dbReference type="EMBL" id="VEU59410.1"/>
    </source>
</evidence>
<evidence type="ECO:0000256" key="1">
    <source>
        <dbReference type="SAM" id="Phobius"/>
    </source>
</evidence>
<accession>A0A449A542</accession>
<name>A0A449A542_9BACT</name>
<feature type="transmembrane region" description="Helical" evidence="1">
    <location>
        <begin position="100"/>
        <end position="123"/>
    </location>
</feature>
<dbReference type="AlphaFoldDB" id="A0A449A542"/>
<sequence length="133" mass="15903">MNIRNLILGPDIKQRSHLPKVIEHLYFLFSAFFSLIATLILFSFFLFFNKNTKNLNLELFLKNIIFRLALSLLIIVWFFNIFLTIRIIKIFSKTQTMKILVIFEIIIGLSFVLSFINLFISFFCLKFNQIIYY</sequence>
<dbReference type="EMBL" id="LR214951">
    <property type="protein sequence ID" value="VEU59410.1"/>
    <property type="molecule type" value="Genomic_DNA"/>
</dbReference>
<keyword evidence="1" id="KW-0812">Transmembrane</keyword>
<dbReference type="KEGG" id="mnu:NCTC10166_00381"/>